<sequence>MNATCKTKDKVIREEIISAARSQFQQFGLFKTTMEDIAKAVGKGKSSLYYYFKSKEEIFKAMIREEMEEVFDLVKYAVQRANTAEEKLRAFSSTKIQALHQKASLYGIVFGEISDNPLLVKSLKKDYENKELSLLKDILSFGINNKEFKNVTNDELEHLSYIMLSSIRGIEKGVLEECPIKRISDRLDFAQKLLCHGIKL</sequence>
<dbReference type="Proteomes" id="UP000772618">
    <property type="component" value="Unassembled WGS sequence"/>
</dbReference>
<protein>
    <submittedName>
        <fullName evidence="4">TetR/AcrR family transcriptional regulator</fullName>
    </submittedName>
</protein>
<dbReference type="Gene3D" id="1.10.357.10">
    <property type="entry name" value="Tetracycline Repressor, domain 2"/>
    <property type="match status" value="1"/>
</dbReference>
<dbReference type="Pfam" id="PF00440">
    <property type="entry name" value="TetR_N"/>
    <property type="match status" value="1"/>
</dbReference>
<evidence type="ECO:0000313" key="5">
    <source>
        <dbReference type="Proteomes" id="UP000772618"/>
    </source>
</evidence>
<accession>A0ABS5VSS9</accession>
<name>A0ABS5VSS9_9BACT</name>
<dbReference type="Gene3D" id="1.10.10.60">
    <property type="entry name" value="Homeodomain-like"/>
    <property type="match status" value="1"/>
</dbReference>
<dbReference type="PANTHER" id="PTHR43479">
    <property type="entry name" value="ACREF/ENVCD OPERON REPRESSOR-RELATED"/>
    <property type="match status" value="1"/>
</dbReference>
<dbReference type="InterPro" id="IPR001647">
    <property type="entry name" value="HTH_TetR"/>
</dbReference>
<evidence type="ECO:0000313" key="4">
    <source>
        <dbReference type="EMBL" id="MBT1704478.1"/>
    </source>
</evidence>
<feature type="DNA-binding region" description="H-T-H motif" evidence="2">
    <location>
        <begin position="33"/>
        <end position="52"/>
    </location>
</feature>
<dbReference type="SUPFAM" id="SSF46689">
    <property type="entry name" value="Homeodomain-like"/>
    <property type="match status" value="1"/>
</dbReference>
<dbReference type="PANTHER" id="PTHR43479:SF11">
    <property type="entry name" value="ACREF_ENVCD OPERON REPRESSOR-RELATED"/>
    <property type="match status" value="1"/>
</dbReference>
<organism evidence="4 5">
    <name type="scientific">Chryseosolibacter indicus</name>
    <dbReference type="NCBI Taxonomy" id="2782351"/>
    <lineage>
        <taxon>Bacteria</taxon>
        <taxon>Pseudomonadati</taxon>
        <taxon>Bacteroidota</taxon>
        <taxon>Cytophagia</taxon>
        <taxon>Cytophagales</taxon>
        <taxon>Chryseotaleaceae</taxon>
        <taxon>Chryseosolibacter</taxon>
    </lineage>
</organism>
<dbReference type="InterPro" id="IPR009057">
    <property type="entry name" value="Homeodomain-like_sf"/>
</dbReference>
<keyword evidence="1 2" id="KW-0238">DNA-binding</keyword>
<dbReference type="PRINTS" id="PR00455">
    <property type="entry name" value="HTHTETR"/>
</dbReference>
<proteinExistence type="predicted"/>
<evidence type="ECO:0000259" key="3">
    <source>
        <dbReference type="PROSITE" id="PS50977"/>
    </source>
</evidence>
<gene>
    <name evidence="4" type="ORF">KK060_14380</name>
</gene>
<reference evidence="4 5" key="1">
    <citation type="submission" date="2021-05" db="EMBL/GenBank/DDBJ databases">
        <title>A Polyphasic approach of four new species of the genus Ohtaekwangia: Ohtaekwangia histidinii sp. nov., Ohtaekwangia cretensis sp. nov., Ohtaekwangia indiensis sp. nov., Ohtaekwangia reichenbachii sp. nov. from diverse environment.</title>
        <authorList>
            <person name="Octaviana S."/>
        </authorList>
    </citation>
    <scope>NUCLEOTIDE SEQUENCE [LARGE SCALE GENOMIC DNA]</scope>
    <source>
        <strain evidence="4 5">PWU20</strain>
    </source>
</reference>
<dbReference type="RefSeq" id="WP_254154439.1">
    <property type="nucleotide sequence ID" value="NZ_JAHESD010000032.1"/>
</dbReference>
<dbReference type="InterPro" id="IPR050624">
    <property type="entry name" value="HTH-type_Tx_Regulator"/>
</dbReference>
<keyword evidence="5" id="KW-1185">Reference proteome</keyword>
<evidence type="ECO:0000256" key="1">
    <source>
        <dbReference type="ARBA" id="ARBA00023125"/>
    </source>
</evidence>
<evidence type="ECO:0000256" key="2">
    <source>
        <dbReference type="PROSITE-ProRule" id="PRU00335"/>
    </source>
</evidence>
<dbReference type="EMBL" id="JAHESD010000032">
    <property type="protein sequence ID" value="MBT1704478.1"/>
    <property type="molecule type" value="Genomic_DNA"/>
</dbReference>
<dbReference type="PROSITE" id="PS50977">
    <property type="entry name" value="HTH_TETR_2"/>
    <property type="match status" value="1"/>
</dbReference>
<feature type="domain" description="HTH tetR-type" evidence="3">
    <location>
        <begin position="10"/>
        <end position="70"/>
    </location>
</feature>
<comment type="caution">
    <text evidence="4">The sequence shown here is derived from an EMBL/GenBank/DDBJ whole genome shotgun (WGS) entry which is preliminary data.</text>
</comment>